<feature type="region of interest" description="Disordered" evidence="1">
    <location>
        <begin position="1"/>
        <end position="65"/>
    </location>
</feature>
<feature type="region of interest" description="Disordered" evidence="1">
    <location>
        <begin position="303"/>
        <end position="346"/>
    </location>
</feature>
<dbReference type="VEuPathDB" id="TriTrypDB:BSAL_15735"/>
<sequence>MADTELMSTSSDGLMHRSSIDVDELNSQQQPPSQQHDHSAAAATGDEEENIRRMQSSSSLMSATATDENVSQYSFSSSVPTHQKLVVRSEVRGVMSDAISARVVEQRSSQHTEQQQQQQVVPTNNNADIQEVQPCVDVGDSGVVNHGAEPPVASDETVIADVHNNPMTATLLAPESAVPLSTLHHNETSDASFIKPEQSHASHDDDDGQHSDHLLVTSSLLIPTFSGTTTGPTPRKLTATVSISTPPSGSFGQHLGAAVISPTATRHAARLPPIDATEDALHATDEVAVRRRIEQLSTDLTNRLSSHTPSRNTTFSTIGSFGSHTNRSSQGAPGSSSSVIPSIGAPLPSVASGVDRRKMRDGLIAMSTEARNEDVRTILCKREIKLAEVLDEQLVLQKKLDTLTSDVNTLADQKLSLEHLRRDHHAEMIRLRSDVSILNKELNGLKWEEGRLHQEITDLTNSLQRFRHKRSNEEIKRLQELNSVSYELSSIEKAIESETSSYKEEWQRLRRELRTIQEEIVSFSPQEWLAAAVAAGMKKKIAVAEFGGDQQKAHQYATATLAAAGRRKTVATIESDRSALDAFLQGPQ</sequence>
<protein>
    <submittedName>
        <fullName evidence="2">Uncharacterized protein</fullName>
    </submittedName>
</protein>
<evidence type="ECO:0000313" key="2">
    <source>
        <dbReference type="EMBL" id="CUG88503.1"/>
    </source>
</evidence>
<organism evidence="2 3">
    <name type="scientific">Bodo saltans</name>
    <name type="common">Flagellated protozoan</name>
    <dbReference type="NCBI Taxonomy" id="75058"/>
    <lineage>
        <taxon>Eukaryota</taxon>
        <taxon>Discoba</taxon>
        <taxon>Euglenozoa</taxon>
        <taxon>Kinetoplastea</taxon>
        <taxon>Metakinetoplastina</taxon>
        <taxon>Eubodonida</taxon>
        <taxon>Bodonidae</taxon>
        <taxon>Bodo</taxon>
    </lineage>
</organism>
<name>A0A0S4JGE2_BODSA</name>
<feature type="compositionally biased region" description="Polar residues" evidence="1">
    <location>
        <begin position="1"/>
        <end position="12"/>
    </location>
</feature>
<evidence type="ECO:0000313" key="3">
    <source>
        <dbReference type="Proteomes" id="UP000051952"/>
    </source>
</evidence>
<dbReference type="Proteomes" id="UP000051952">
    <property type="component" value="Unassembled WGS sequence"/>
</dbReference>
<proteinExistence type="predicted"/>
<feature type="compositionally biased region" description="Polar residues" evidence="1">
    <location>
        <begin position="303"/>
        <end position="327"/>
    </location>
</feature>
<reference evidence="3" key="1">
    <citation type="submission" date="2015-09" db="EMBL/GenBank/DDBJ databases">
        <authorList>
            <consortium name="Pathogen Informatics"/>
        </authorList>
    </citation>
    <scope>NUCLEOTIDE SEQUENCE [LARGE SCALE GENOMIC DNA]</scope>
    <source>
        <strain evidence="3">Lake Konstanz</strain>
    </source>
</reference>
<keyword evidence="3" id="KW-1185">Reference proteome</keyword>
<evidence type="ECO:0000256" key="1">
    <source>
        <dbReference type="SAM" id="MobiDB-lite"/>
    </source>
</evidence>
<feature type="compositionally biased region" description="Low complexity" evidence="1">
    <location>
        <begin position="328"/>
        <end position="346"/>
    </location>
</feature>
<feature type="compositionally biased region" description="Polar residues" evidence="1">
    <location>
        <begin position="53"/>
        <end position="65"/>
    </location>
</feature>
<gene>
    <name evidence="2" type="ORF">BSAL_15735</name>
</gene>
<dbReference type="EMBL" id="CYKH01001647">
    <property type="protein sequence ID" value="CUG88503.1"/>
    <property type="molecule type" value="Genomic_DNA"/>
</dbReference>
<dbReference type="AlphaFoldDB" id="A0A0S4JGE2"/>
<accession>A0A0S4JGE2</accession>